<evidence type="ECO:0000259" key="8">
    <source>
        <dbReference type="PROSITE" id="PS50048"/>
    </source>
</evidence>
<dbReference type="Pfam" id="PF04082">
    <property type="entry name" value="Fungal_trans"/>
    <property type="match status" value="1"/>
</dbReference>
<accession>A0A1L9U7Z9</accession>
<dbReference type="Pfam" id="PF00172">
    <property type="entry name" value="Zn_clus"/>
    <property type="match status" value="1"/>
</dbReference>
<organism evidence="9 10">
    <name type="scientific">Aspergillus brasiliensis (strain CBS 101740 / IMI 381727 / IBT 21946)</name>
    <dbReference type="NCBI Taxonomy" id="767769"/>
    <lineage>
        <taxon>Eukaryota</taxon>
        <taxon>Fungi</taxon>
        <taxon>Dikarya</taxon>
        <taxon>Ascomycota</taxon>
        <taxon>Pezizomycotina</taxon>
        <taxon>Eurotiomycetes</taxon>
        <taxon>Eurotiomycetidae</taxon>
        <taxon>Eurotiales</taxon>
        <taxon>Aspergillaceae</taxon>
        <taxon>Aspergillus</taxon>
        <taxon>Aspergillus subgen. Circumdati</taxon>
    </lineage>
</organism>
<keyword evidence="10" id="KW-1185">Reference proteome</keyword>
<dbReference type="SMART" id="SM00906">
    <property type="entry name" value="Fungal_trans"/>
    <property type="match status" value="1"/>
</dbReference>
<reference evidence="10" key="1">
    <citation type="journal article" date="2017" name="Genome Biol.">
        <title>Comparative genomics reveals high biological diversity and specific adaptations in the industrially and medically important fungal genus Aspergillus.</title>
        <authorList>
            <person name="de Vries R.P."/>
            <person name="Riley R."/>
            <person name="Wiebenga A."/>
            <person name="Aguilar-Osorio G."/>
            <person name="Amillis S."/>
            <person name="Uchima C.A."/>
            <person name="Anderluh G."/>
            <person name="Asadollahi M."/>
            <person name="Askin M."/>
            <person name="Barry K."/>
            <person name="Battaglia E."/>
            <person name="Bayram O."/>
            <person name="Benocci T."/>
            <person name="Braus-Stromeyer S.A."/>
            <person name="Caldana C."/>
            <person name="Canovas D."/>
            <person name="Cerqueira G.C."/>
            <person name="Chen F."/>
            <person name="Chen W."/>
            <person name="Choi C."/>
            <person name="Clum A."/>
            <person name="Dos Santos R.A."/>
            <person name="Damasio A.R."/>
            <person name="Diallinas G."/>
            <person name="Emri T."/>
            <person name="Fekete E."/>
            <person name="Flipphi M."/>
            <person name="Freyberg S."/>
            <person name="Gallo A."/>
            <person name="Gournas C."/>
            <person name="Habgood R."/>
            <person name="Hainaut M."/>
            <person name="Harispe M.L."/>
            <person name="Henrissat B."/>
            <person name="Hilden K.S."/>
            <person name="Hope R."/>
            <person name="Hossain A."/>
            <person name="Karabika E."/>
            <person name="Karaffa L."/>
            <person name="Karanyi Z."/>
            <person name="Krasevec N."/>
            <person name="Kuo A."/>
            <person name="Kusch H."/>
            <person name="LaButti K."/>
            <person name="Lagendijk E.L."/>
            <person name="Lapidus A."/>
            <person name="Levasseur A."/>
            <person name="Lindquist E."/>
            <person name="Lipzen A."/>
            <person name="Logrieco A.F."/>
            <person name="MacCabe A."/>
            <person name="Maekelae M.R."/>
            <person name="Malavazi I."/>
            <person name="Melin P."/>
            <person name="Meyer V."/>
            <person name="Mielnichuk N."/>
            <person name="Miskei M."/>
            <person name="Molnar A.P."/>
            <person name="Mule G."/>
            <person name="Ngan C.Y."/>
            <person name="Orejas M."/>
            <person name="Orosz E."/>
            <person name="Ouedraogo J.P."/>
            <person name="Overkamp K.M."/>
            <person name="Park H.-S."/>
            <person name="Perrone G."/>
            <person name="Piumi F."/>
            <person name="Punt P.J."/>
            <person name="Ram A.F."/>
            <person name="Ramon A."/>
            <person name="Rauscher S."/>
            <person name="Record E."/>
            <person name="Riano-Pachon D.M."/>
            <person name="Robert V."/>
            <person name="Roehrig J."/>
            <person name="Ruller R."/>
            <person name="Salamov A."/>
            <person name="Salih N.S."/>
            <person name="Samson R.A."/>
            <person name="Sandor E."/>
            <person name="Sanguinetti M."/>
            <person name="Schuetze T."/>
            <person name="Sepcic K."/>
            <person name="Shelest E."/>
            <person name="Sherlock G."/>
            <person name="Sophianopoulou V."/>
            <person name="Squina F.M."/>
            <person name="Sun H."/>
            <person name="Susca A."/>
            <person name="Todd R.B."/>
            <person name="Tsang A."/>
            <person name="Unkles S.E."/>
            <person name="van de Wiele N."/>
            <person name="van Rossen-Uffink D."/>
            <person name="Oliveira J.V."/>
            <person name="Vesth T.C."/>
            <person name="Visser J."/>
            <person name="Yu J.-H."/>
            <person name="Zhou M."/>
            <person name="Andersen M.R."/>
            <person name="Archer D.B."/>
            <person name="Baker S.E."/>
            <person name="Benoit I."/>
            <person name="Brakhage A.A."/>
            <person name="Braus G.H."/>
            <person name="Fischer R."/>
            <person name="Frisvad J.C."/>
            <person name="Goldman G.H."/>
            <person name="Houbraken J."/>
            <person name="Oakley B."/>
            <person name="Pocsi I."/>
            <person name="Scazzocchio C."/>
            <person name="Seiboth B."/>
            <person name="vanKuyk P.A."/>
            <person name="Wortman J."/>
            <person name="Dyer P.S."/>
            <person name="Grigoriev I.V."/>
        </authorList>
    </citation>
    <scope>NUCLEOTIDE SEQUENCE [LARGE SCALE GENOMIC DNA]</scope>
    <source>
        <strain evidence="10">CBS 101740 / IMI 381727 / IBT 21946</strain>
    </source>
</reference>
<evidence type="ECO:0000313" key="9">
    <source>
        <dbReference type="EMBL" id="OJJ67794.1"/>
    </source>
</evidence>
<dbReference type="CDD" id="cd12148">
    <property type="entry name" value="fungal_TF_MHR"/>
    <property type="match status" value="1"/>
</dbReference>
<dbReference type="STRING" id="767769.A0A1L9U7Z9"/>
<dbReference type="VEuPathDB" id="FungiDB:ASPBRDRAFT_210242"/>
<dbReference type="CDD" id="cd00067">
    <property type="entry name" value="GAL4"/>
    <property type="match status" value="1"/>
</dbReference>
<keyword evidence="7" id="KW-1133">Transmembrane helix</keyword>
<name>A0A1L9U7Z9_ASPBC</name>
<feature type="transmembrane region" description="Helical" evidence="7">
    <location>
        <begin position="249"/>
        <end position="268"/>
    </location>
</feature>
<feature type="domain" description="Zn(2)-C6 fungal-type" evidence="8">
    <location>
        <begin position="18"/>
        <end position="50"/>
    </location>
</feature>
<evidence type="ECO:0000256" key="2">
    <source>
        <dbReference type="ARBA" id="ARBA00023015"/>
    </source>
</evidence>
<keyword evidence="7" id="KW-0812">Transmembrane</keyword>
<dbReference type="PANTHER" id="PTHR47425">
    <property type="entry name" value="FARB-RELATED"/>
    <property type="match status" value="1"/>
</dbReference>
<dbReference type="GO" id="GO:0000981">
    <property type="term" value="F:DNA-binding transcription factor activity, RNA polymerase II-specific"/>
    <property type="evidence" value="ECO:0007669"/>
    <property type="project" value="InterPro"/>
</dbReference>
<dbReference type="GO" id="GO:0008270">
    <property type="term" value="F:zinc ion binding"/>
    <property type="evidence" value="ECO:0007669"/>
    <property type="project" value="InterPro"/>
</dbReference>
<protein>
    <recommendedName>
        <fullName evidence="8">Zn(2)-C6 fungal-type domain-containing protein</fullName>
    </recommendedName>
</protein>
<evidence type="ECO:0000256" key="6">
    <source>
        <dbReference type="SAM" id="MobiDB-lite"/>
    </source>
</evidence>
<evidence type="ECO:0000256" key="5">
    <source>
        <dbReference type="ARBA" id="ARBA00023242"/>
    </source>
</evidence>
<evidence type="ECO:0000313" key="10">
    <source>
        <dbReference type="Proteomes" id="UP000184499"/>
    </source>
</evidence>
<keyword evidence="4" id="KW-0804">Transcription</keyword>
<dbReference type="PANTHER" id="PTHR47425:SF3">
    <property type="entry name" value="ZN(II)2CYS6 TRANSCRIPTION FACTOR (EUROFUNG)"/>
    <property type="match status" value="1"/>
</dbReference>
<dbReference type="SUPFAM" id="SSF57701">
    <property type="entry name" value="Zn2/Cys6 DNA-binding domain"/>
    <property type="match status" value="1"/>
</dbReference>
<dbReference type="GO" id="GO:0009893">
    <property type="term" value="P:positive regulation of metabolic process"/>
    <property type="evidence" value="ECO:0007669"/>
    <property type="project" value="UniProtKB-ARBA"/>
</dbReference>
<keyword evidence="1" id="KW-0479">Metal-binding</keyword>
<dbReference type="InterPro" id="IPR001138">
    <property type="entry name" value="Zn2Cys6_DnaBD"/>
</dbReference>
<keyword evidence="5" id="KW-0539">Nucleus</keyword>
<dbReference type="AlphaFoldDB" id="A0A1L9U7Z9"/>
<dbReference type="InterPro" id="IPR052761">
    <property type="entry name" value="Fungal_Detox/Toxin_TFs"/>
</dbReference>
<dbReference type="Gene3D" id="4.10.240.10">
    <property type="entry name" value="Zn(2)-C6 fungal-type DNA-binding domain"/>
    <property type="match status" value="1"/>
</dbReference>
<keyword evidence="2" id="KW-0805">Transcription regulation</keyword>
<feature type="region of interest" description="Disordered" evidence="6">
    <location>
        <begin position="55"/>
        <end position="109"/>
    </location>
</feature>
<dbReference type="GO" id="GO:0006351">
    <property type="term" value="P:DNA-templated transcription"/>
    <property type="evidence" value="ECO:0007669"/>
    <property type="project" value="InterPro"/>
</dbReference>
<dbReference type="PROSITE" id="PS50048">
    <property type="entry name" value="ZN2_CY6_FUNGAL_2"/>
    <property type="match status" value="1"/>
</dbReference>
<evidence type="ECO:0000256" key="4">
    <source>
        <dbReference type="ARBA" id="ARBA00023163"/>
    </source>
</evidence>
<dbReference type="GO" id="GO:0003677">
    <property type="term" value="F:DNA binding"/>
    <property type="evidence" value="ECO:0007669"/>
    <property type="project" value="UniProtKB-KW"/>
</dbReference>
<dbReference type="OMA" id="MCMMILE"/>
<dbReference type="GeneID" id="93574385"/>
<dbReference type="RefSeq" id="XP_067475043.1">
    <property type="nucleotide sequence ID" value="XM_067621897.1"/>
</dbReference>
<dbReference type="InterPro" id="IPR036864">
    <property type="entry name" value="Zn2-C6_fun-type_DNA-bd_sf"/>
</dbReference>
<evidence type="ECO:0000256" key="3">
    <source>
        <dbReference type="ARBA" id="ARBA00023125"/>
    </source>
</evidence>
<keyword evidence="7" id="KW-0472">Membrane</keyword>
<keyword evidence="3" id="KW-0238">DNA-binding</keyword>
<evidence type="ECO:0000256" key="1">
    <source>
        <dbReference type="ARBA" id="ARBA00022723"/>
    </source>
</evidence>
<sequence>MASTNQTPRTRRHRSAVACRACRQRKVRCSLTVTGVPCAGCTQDAIECIVDTKQRKGTKKIDTPTSHRRHHGHSGAIDSNFANPAAPADPIPTRPTDQSRTPGAPLFDTQARDTTRIVNRSTSELEVNNMADEERNGLEIASAALGQPESVGEIPFYTGEQTGPTSALNICSHDHSLPKHFLIPLHRTHLSDEDQDFLRRKGVFTLPSKSACDSMIEAYLVHVHPILPVIEADVLVNHHQAGKLQDYNLLLLWSLFFVAVNFIPATVYEQEGFASRRAMKFTMYSRAKCMYNNGNERNKVVLLQSSLLMGFWHSDMDEHAQPWYWTGTAVNLGQILGLHRDIRASNNLSITDRQQSFWCRLWWSCFFRDRWLGLTLGRPLRINLDDCDIRMPLAADLLFDTMKSDGSTIASYLPTDMNRLAEYWVMLIELSCLLGNVLTIIRRPAGRKASLDEVEGLERQLQRSRLPNQYEVGLTRVARFYSHHVHLHYQAMVITFYRHWEVEAREGTISTAKEGWQQRVRLKADAAASRTNELLDTLVQEELLGFAGPMTPPLLVPAMQVHLHQCRLGDSLSRRIRLNKLEMCMLVLEEFQKTYTVASIYRAIFTKAIQQIFPGYSTPTMRTSAAATPIPESDTENHVPTMLEGETLDTINSGNYQLDNYGMAIAEETDFMDFFMDEGSVFNLWQTWNQI</sequence>
<dbReference type="EMBL" id="KV878692">
    <property type="protein sequence ID" value="OJJ67794.1"/>
    <property type="molecule type" value="Genomic_DNA"/>
</dbReference>
<gene>
    <name evidence="9" type="ORF">ASPBRDRAFT_210242</name>
</gene>
<dbReference type="SMART" id="SM00066">
    <property type="entry name" value="GAL4"/>
    <property type="match status" value="1"/>
</dbReference>
<dbReference type="Proteomes" id="UP000184499">
    <property type="component" value="Unassembled WGS sequence"/>
</dbReference>
<proteinExistence type="predicted"/>
<dbReference type="PROSITE" id="PS00463">
    <property type="entry name" value="ZN2_CY6_FUNGAL_1"/>
    <property type="match status" value="1"/>
</dbReference>
<dbReference type="OrthoDB" id="4161332at2759"/>
<evidence type="ECO:0000256" key="7">
    <source>
        <dbReference type="SAM" id="Phobius"/>
    </source>
</evidence>
<dbReference type="InterPro" id="IPR007219">
    <property type="entry name" value="XnlR_reg_dom"/>
</dbReference>